<keyword evidence="3" id="KW-1185">Reference proteome</keyword>
<organism evidence="2 3">
    <name type="scientific">Apiospora saccharicola</name>
    <dbReference type="NCBI Taxonomy" id="335842"/>
    <lineage>
        <taxon>Eukaryota</taxon>
        <taxon>Fungi</taxon>
        <taxon>Dikarya</taxon>
        <taxon>Ascomycota</taxon>
        <taxon>Pezizomycotina</taxon>
        <taxon>Sordariomycetes</taxon>
        <taxon>Xylariomycetidae</taxon>
        <taxon>Amphisphaeriales</taxon>
        <taxon>Apiosporaceae</taxon>
        <taxon>Apiospora</taxon>
    </lineage>
</organism>
<evidence type="ECO:0000256" key="1">
    <source>
        <dbReference type="SAM" id="MobiDB-lite"/>
    </source>
</evidence>
<feature type="region of interest" description="Disordered" evidence="1">
    <location>
        <begin position="99"/>
        <end position="194"/>
    </location>
</feature>
<comment type="caution">
    <text evidence="2">The sequence shown here is derived from an EMBL/GenBank/DDBJ whole genome shotgun (WGS) entry which is preliminary data.</text>
</comment>
<name>A0ABR1V280_9PEZI</name>
<feature type="compositionally biased region" description="Polar residues" evidence="1">
    <location>
        <begin position="25"/>
        <end position="50"/>
    </location>
</feature>
<evidence type="ECO:0000313" key="3">
    <source>
        <dbReference type="Proteomes" id="UP001446871"/>
    </source>
</evidence>
<evidence type="ECO:0008006" key="4">
    <source>
        <dbReference type="Google" id="ProtNLM"/>
    </source>
</evidence>
<protein>
    <recommendedName>
        <fullName evidence="4">SMP domain-containing protein</fullName>
    </recommendedName>
</protein>
<gene>
    <name evidence="2" type="ORF">PG996_008765</name>
</gene>
<proteinExistence type="predicted"/>
<feature type="compositionally biased region" description="Basic and acidic residues" evidence="1">
    <location>
        <begin position="167"/>
        <end position="194"/>
    </location>
</feature>
<dbReference type="EMBL" id="JAQQWM010000005">
    <property type="protein sequence ID" value="KAK8064113.1"/>
    <property type="molecule type" value="Genomic_DNA"/>
</dbReference>
<sequence>MSRSLLSKSLRFAPSTLSKSAFANKPLNSFHTSPAKMASNNKLNSDTISDITAREKQITGQDDPVKGGPTAQAQKHANQTVNPDAVSDITQGERKITGAEAPLQGGPAAMAQSMATQQAQAAGNSDGAHASGKLDSKTISHITAAEKELTGHDRPVKGGPTAQAQKHAKEPITSEALHDITEGEKKSELAKSRQ</sequence>
<accession>A0ABR1V280</accession>
<dbReference type="Proteomes" id="UP001446871">
    <property type="component" value="Unassembled WGS sequence"/>
</dbReference>
<evidence type="ECO:0000313" key="2">
    <source>
        <dbReference type="EMBL" id="KAK8064113.1"/>
    </source>
</evidence>
<reference evidence="2 3" key="1">
    <citation type="submission" date="2023-01" db="EMBL/GenBank/DDBJ databases">
        <title>Analysis of 21 Apiospora genomes using comparative genomics revels a genus with tremendous synthesis potential of carbohydrate active enzymes and secondary metabolites.</title>
        <authorList>
            <person name="Sorensen T."/>
        </authorList>
    </citation>
    <scope>NUCLEOTIDE SEQUENCE [LARGE SCALE GENOMIC DNA]</scope>
    <source>
        <strain evidence="2 3">CBS 83171</strain>
    </source>
</reference>
<feature type="compositionally biased region" description="Polar residues" evidence="1">
    <location>
        <begin position="71"/>
        <end position="82"/>
    </location>
</feature>
<feature type="region of interest" description="Disordered" evidence="1">
    <location>
        <begin position="25"/>
        <end position="86"/>
    </location>
</feature>
<feature type="compositionally biased region" description="Basic and acidic residues" evidence="1">
    <location>
        <begin position="132"/>
        <end position="156"/>
    </location>
</feature>
<feature type="compositionally biased region" description="Low complexity" evidence="1">
    <location>
        <begin position="108"/>
        <end position="122"/>
    </location>
</feature>